<keyword evidence="2" id="KW-0119">Carbohydrate metabolism</keyword>
<dbReference type="CDD" id="cd04726">
    <property type="entry name" value="KGPDC_HPS"/>
    <property type="match status" value="1"/>
</dbReference>
<dbReference type="AlphaFoldDB" id="A0A133XU24"/>
<dbReference type="NCBIfam" id="NF009832">
    <property type="entry name" value="PRK13306.1"/>
    <property type="match status" value="1"/>
</dbReference>
<evidence type="ECO:0000256" key="1">
    <source>
        <dbReference type="ARBA" id="ARBA00023239"/>
    </source>
</evidence>
<dbReference type="GO" id="GO:0006207">
    <property type="term" value="P:'de novo' pyrimidine nucleobase biosynthetic process"/>
    <property type="evidence" value="ECO:0007669"/>
    <property type="project" value="InterPro"/>
</dbReference>
<name>A0A133XU24_9ACTN</name>
<protein>
    <submittedName>
        <fullName evidence="4">Putative 3-dehydro-L-gulonate-6-phosphate decarboxylase</fullName>
    </submittedName>
</protein>
<dbReference type="PATRIC" id="fig|1393034.3.peg.835"/>
<sequence length="212" mass="22585">MAKPLLQIACDHNNLPSALADIRAVGDVVDILEVGTILLLQEGDKAVKCFRALYPNKLVVADAKCADAGGTVAKNLASAGANFMTCICCATIPTMKAAAKEVESVQVELYGDWTFEQAQAWLDAGIDHTIYHQSRDALLAGQTWGQKDLDRVQKLIDMGFKVSVTGGLSVDTLDLFEGIDVYCFIAGRGMTAAADPCAAANAFQAKIAELWS</sequence>
<proteinExistence type="predicted"/>
<dbReference type="FunFam" id="3.20.20.70:FF:000022">
    <property type="entry name" value="3-keto-L-gulonate-6-phosphate decarboxylase UlaD"/>
    <property type="match status" value="1"/>
</dbReference>
<dbReference type="Proteomes" id="UP000070675">
    <property type="component" value="Unassembled WGS sequence"/>
</dbReference>
<dbReference type="GO" id="GO:0033982">
    <property type="term" value="F:3-dehydro-L-gulonate-6-phosphate decarboxylase activity"/>
    <property type="evidence" value="ECO:0007669"/>
    <property type="project" value="TreeGrafter"/>
</dbReference>
<dbReference type="STRING" id="1393034.HMPREF3192_00865"/>
<dbReference type="SMART" id="SM00934">
    <property type="entry name" value="OMPdecase"/>
    <property type="match status" value="1"/>
</dbReference>
<feature type="domain" description="Orotidine 5'-phosphate decarboxylase" evidence="3">
    <location>
        <begin position="5"/>
        <end position="203"/>
    </location>
</feature>
<dbReference type="InterPro" id="IPR001754">
    <property type="entry name" value="OMPdeCOase_dom"/>
</dbReference>
<dbReference type="PANTHER" id="PTHR35039:SF3">
    <property type="entry name" value="3-KETO-L-GULONATE-6-PHOSPHATE DECARBOXYLASE SGBH-RELATED"/>
    <property type="match status" value="1"/>
</dbReference>
<evidence type="ECO:0000256" key="2">
    <source>
        <dbReference type="ARBA" id="ARBA00023277"/>
    </source>
</evidence>
<accession>A0A133XU24</accession>
<evidence type="ECO:0000313" key="5">
    <source>
        <dbReference type="Proteomes" id="UP000070675"/>
    </source>
</evidence>
<gene>
    <name evidence="4" type="ORF">HMPREF3192_00865</name>
</gene>
<reference evidence="5" key="1">
    <citation type="submission" date="2016-01" db="EMBL/GenBank/DDBJ databases">
        <authorList>
            <person name="Mitreva M."/>
            <person name="Pepin K.H."/>
            <person name="Mihindukulasuriya K.A."/>
            <person name="Fulton R."/>
            <person name="Fronick C."/>
            <person name="O'Laughlin M."/>
            <person name="Miner T."/>
            <person name="Herter B."/>
            <person name="Rosa B.A."/>
            <person name="Cordes M."/>
            <person name="Tomlinson C."/>
            <person name="Wollam A."/>
            <person name="Palsikar V.B."/>
            <person name="Mardis E.R."/>
            <person name="Wilson R.K."/>
        </authorList>
    </citation>
    <scope>NUCLEOTIDE SEQUENCE [LARGE SCALE GENOMIC DNA]</scope>
    <source>
        <strain evidence="5">DNF00019</strain>
    </source>
</reference>
<organism evidence="4 5">
    <name type="scientific">Atopobium deltae</name>
    <dbReference type="NCBI Taxonomy" id="1393034"/>
    <lineage>
        <taxon>Bacteria</taxon>
        <taxon>Bacillati</taxon>
        <taxon>Actinomycetota</taxon>
        <taxon>Coriobacteriia</taxon>
        <taxon>Coriobacteriales</taxon>
        <taxon>Atopobiaceae</taxon>
        <taxon>Atopobium</taxon>
    </lineage>
</organism>
<keyword evidence="1" id="KW-0456">Lyase</keyword>
<evidence type="ECO:0000313" key="4">
    <source>
        <dbReference type="EMBL" id="KXB34426.1"/>
    </source>
</evidence>
<dbReference type="InterPro" id="IPR011060">
    <property type="entry name" value="RibuloseP-bd_barrel"/>
</dbReference>
<dbReference type="GO" id="GO:0004590">
    <property type="term" value="F:orotidine-5'-phosphate decarboxylase activity"/>
    <property type="evidence" value="ECO:0007669"/>
    <property type="project" value="InterPro"/>
</dbReference>
<dbReference type="InterPro" id="IPR013785">
    <property type="entry name" value="Aldolase_TIM"/>
</dbReference>
<comment type="caution">
    <text evidence="4">The sequence shown here is derived from an EMBL/GenBank/DDBJ whole genome shotgun (WGS) entry which is preliminary data.</text>
</comment>
<dbReference type="Gene3D" id="3.20.20.70">
    <property type="entry name" value="Aldolase class I"/>
    <property type="match status" value="1"/>
</dbReference>
<dbReference type="GO" id="GO:0019854">
    <property type="term" value="P:L-ascorbic acid catabolic process"/>
    <property type="evidence" value="ECO:0007669"/>
    <property type="project" value="TreeGrafter"/>
</dbReference>
<dbReference type="PANTHER" id="PTHR35039">
    <property type="entry name" value="3-KETO-L-GULONATE-6-PHOSPHATE DECARBOXYLASE SGBH-RELATED"/>
    <property type="match status" value="1"/>
</dbReference>
<dbReference type="Pfam" id="PF00215">
    <property type="entry name" value="OMPdecase"/>
    <property type="match status" value="1"/>
</dbReference>
<evidence type="ECO:0000259" key="3">
    <source>
        <dbReference type="SMART" id="SM00934"/>
    </source>
</evidence>
<dbReference type="OrthoDB" id="7943715at2"/>
<dbReference type="EMBL" id="LSCR01000015">
    <property type="protein sequence ID" value="KXB34426.1"/>
    <property type="molecule type" value="Genomic_DNA"/>
</dbReference>
<keyword evidence="5" id="KW-1185">Reference proteome</keyword>
<dbReference type="RefSeq" id="WP_066305517.1">
    <property type="nucleotide sequence ID" value="NZ_KQ959495.1"/>
</dbReference>
<dbReference type="SUPFAM" id="SSF51366">
    <property type="entry name" value="Ribulose-phoshate binding barrel"/>
    <property type="match status" value="1"/>
</dbReference>
<dbReference type="InterPro" id="IPR041710">
    <property type="entry name" value="HPS/KGPDC"/>
</dbReference>